<dbReference type="InterPro" id="IPR023214">
    <property type="entry name" value="HAD_sf"/>
</dbReference>
<organism evidence="1">
    <name type="scientific">marine sediment metagenome</name>
    <dbReference type="NCBI Taxonomy" id="412755"/>
    <lineage>
        <taxon>unclassified sequences</taxon>
        <taxon>metagenomes</taxon>
        <taxon>ecological metagenomes</taxon>
    </lineage>
</organism>
<dbReference type="SUPFAM" id="SSF56784">
    <property type="entry name" value="HAD-like"/>
    <property type="match status" value="1"/>
</dbReference>
<proteinExistence type="predicted"/>
<dbReference type="Gene3D" id="3.40.50.1000">
    <property type="entry name" value="HAD superfamily/HAD-like"/>
    <property type="match status" value="1"/>
</dbReference>
<accession>X1I8N8</accession>
<feature type="non-terminal residue" evidence="1">
    <location>
        <position position="1"/>
    </location>
</feature>
<dbReference type="AlphaFoldDB" id="X1I8N8"/>
<name>X1I8N8_9ZZZZ</name>
<reference evidence="1" key="1">
    <citation type="journal article" date="2014" name="Front. Microbiol.">
        <title>High frequency of phylogenetically diverse reductive dehalogenase-homologous genes in deep subseafloor sedimentary metagenomes.</title>
        <authorList>
            <person name="Kawai M."/>
            <person name="Futagami T."/>
            <person name="Toyoda A."/>
            <person name="Takaki Y."/>
            <person name="Nishi S."/>
            <person name="Hori S."/>
            <person name="Arai W."/>
            <person name="Tsubouchi T."/>
            <person name="Morono Y."/>
            <person name="Uchiyama I."/>
            <person name="Ito T."/>
            <person name="Fujiyama A."/>
            <person name="Inagaki F."/>
            <person name="Takami H."/>
        </authorList>
    </citation>
    <scope>NUCLEOTIDE SEQUENCE</scope>
    <source>
        <strain evidence="1">Expedition CK06-06</strain>
    </source>
</reference>
<dbReference type="InterPro" id="IPR036412">
    <property type="entry name" value="HAD-like_sf"/>
</dbReference>
<evidence type="ECO:0008006" key="2">
    <source>
        <dbReference type="Google" id="ProtNLM"/>
    </source>
</evidence>
<comment type="caution">
    <text evidence="1">The sequence shown here is derived from an EMBL/GenBank/DDBJ whole genome shotgun (WGS) entry which is preliminary data.</text>
</comment>
<sequence length="90" mass="9921">GRFCSVSGKSDKGKATKIVVKLFEKKLGKVETIGIGDSFNDVAMLSVVDFPVLVQKPGNYWEEIDLQNLRRVSGVGPQGWILAIEELTRL</sequence>
<dbReference type="Pfam" id="PF08282">
    <property type="entry name" value="Hydrolase_3"/>
    <property type="match status" value="1"/>
</dbReference>
<protein>
    <recommendedName>
        <fullName evidence="2">Sucrose phosphatase-like domain-containing protein</fullName>
    </recommendedName>
</protein>
<dbReference type="EMBL" id="BARU01041874">
    <property type="protein sequence ID" value="GAH78786.1"/>
    <property type="molecule type" value="Genomic_DNA"/>
</dbReference>
<evidence type="ECO:0000313" key="1">
    <source>
        <dbReference type="EMBL" id="GAH78786.1"/>
    </source>
</evidence>
<gene>
    <name evidence="1" type="ORF">S03H2_64460</name>
</gene>